<keyword evidence="2" id="KW-0472">Membrane</keyword>
<keyword evidence="5" id="KW-1185">Reference proteome</keyword>
<dbReference type="Gene3D" id="3.10.620.30">
    <property type="match status" value="1"/>
</dbReference>
<protein>
    <recommendedName>
        <fullName evidence="3">Transglutaminase-like domain-containing protein</fullName>
    </recommendedName>
</protein>
<feature type="compositionally biased region" description="Basic and acidic residues" evidence="1">
    <location>
        <begin position="75"/>
        <end position="85"/>
    </location>
</feature>
<evidence type="ECO:0000256" key="2">
    <source>
        <dbReference type="SAM" id="Phobius"/>
    </source>
</evidence>
<keyword evidence="2" id="KW-0812">Transmembrane</keyword>
<dbReference type="InterPro" id="IPR029071">
    <property type="entry name" value="Ubiquitin-like_domsf"/>
</dbReference>
<dbReference type="EMBL" id="JBBPBM010000170">
    <property type="protein sequence ID" value="KAK8502351.1"/>
    <property type="molecule type" value="Genomic_DNA"/>
</dbReference>
<sequence length="834" mass="94199">MVARKFLVRHDDSTFTVDYDTDDGFEVFQFQLFSLTSIPPDEQKIVGEDNDRIVSDDSDLSAVSEKLQLLSITADEARKPEKQEESTSSTAGASVMSDEELARMLQAEEEALMLQQYVASDNSMEFEQKVRPYISQVLLYEDPARQEAARKTVPVDTLEEKAFVSLAKEGNLKPSKIEQDHAFLLQLLFWFKKSFSWVNAPPCDGCGNETTGQGMGDALPSEIQYGATRIELYRCNSCSRVTRFPRYNDPLKLVETRKGRCGEWANCFTFYCRAFGYDSRLVLDFTDHVWTECYSEALGRWMHLDPCESIYDRPLLYEKGWKKKLNYVIAIAKDGVYDVTKRYTRNWNEILSRRTITTESSLMSVLTSMTKECRRNCTSQVLSVLEERDKIEREALERDLLSTDDAQIYLPGRQSGDKQWRIARSEFGTDSLNSSTCEVRICRDEHVTKIYNAFSSILHKFVEDSLIASKGVEVLKILRATVVDLKKLPYKKRRASLKSNSIVGTSLLHRLLPSFKEFLIALSLKSELDSNGTVTVCLAGDPVPTALALPVALHALDELISDLSKCDNLSKGSLTFPLLRLNRICSGAVLASGEELPFGIATAAFDGTRMSKWEEPNGAKGCWISYKVSGNMQELISYELMSANDAPERDPMDWVVEGSNDGGSNWHVLDERRSQMFDKRFQRNTYNIKSTGFLSNIFRFRFLAVRDSGTNPRLKLVALISMRSKVDIILKLGKVNAPIKIFGYSPMESDIARKKILTRSARNAWELGKSLGVQIIGNEEDVMEELMGSLVVSFLVRLAAGFRVDIFRYTSLIAFVFEGVFFCSSTLTGLGRRA</sequence>
<feature type="transmembrane region" description="Helical" evidence="2">
    <location>
        <begin position="806"/>
        <end position="830"/>
    </location>
</feature>
<evidence type="ECO:0000256" key="1">
    <source>
        <dbReference type="SAM" id="MobiDB-lite"/>
    </source>
</evidence>
<dbReference type="SUPFAM" id="SSF54001">
    <property type="entry name" value="Cysteine proteinases"/>
    <property type="match status" value="1"/>
</dbReference>
<dbReference type="InterPro" id="IPR002931">
    <property type="entry name" value="Transglutaminase-like"/>
</dbReference>
<dbReference type="SMART" id="SM00460">
    <property type="entry name" value="TGc"/>
    <property type="match status" value="1"/>
</dbReference>
<proteinExistence type="predicted"/>
<reference evidence="4 5" key="1">
    <citation type="journal article" date="2024" name="G3 (Bethesda)">
        <title>Genome assembly of Hibiscus sabdariffa L. provides insights into metabolisms of medicinal natural products.</title>
        <authorList>
            <person name="Kim T."/>
        </authorList>
    </citation>
    <scope>NUCLEOTIDE SEQUENCE [LARGE SCALE GENOMIC DNA]</scope>
    <source>
        <strain evidence="4">TK-2024</strain>
        <tissue evidence="4">Old leaves</tissue>
    </source>
</reference>
<evidence type="ECO:0000313" key="4">
    <source>
        <dbReference type="EMBL" id="KAK8502351.1"/>
    </source>
</evidence>
<accession>A0ABR2B654</accession>
<dbReference type="InterPro" id="IPR038765">
    <property type="entry name" value="Papain-like_cys_pep_sf"/>
</dbReference>
<organism evidence="4 5">
    <name type="scientific">Hibiscus sabdariffa</name>
    <name type="common">roselle</name>
    <dbReference type="NCBI Taxonomy" id="183260"/>
    <lineage>
        <taxon>Eukaryota</taxon>
        <taxon>Viridiplantae</taxon>
        <taxon>Streptophyta</taxon>
        <taxon>Embryophyta</taxon>
        <taxon>Tracheophyta</taxon>
        <taxon>Spermatophyta</taxon>
        <taxon>Magnoliopsida</taxon>
        <taxon>eudicotyledons</taxon>
        <taxon>Gunneridae</taxon>
        <taxon>Pentapetalae</taxon>
        <taxon>rosids</taxon>
        <taxon>malvids</taxon>
        <taxon>Malvales</taxon>
        <taxon>Malvaceae</taxon>
        <taxon>Malvoideae</taxon>
        <taxon>Hibiscus</taxon>
    </lineage>
</organism>
<dbReference type="Pfam" id="PF01841">
    <property type="entry name" value="Transglut_core"/>
    <property type="match status" value="1"/>
</dbReference>
<gene>
    <name evidence="4" type="ORF">V6N12_046137</name>
</gene>
<evidence type="ECO:0000259" key="3">
    <source>
        <dbReference type="SMART" id="SM00460"/>
    </source>
</evidence>
<dbReference type="SUPFAM" id="SSF54236">
    <property type="entry name" value="Ubiquitin-like"/>
    <property type="match status" value="1"/>
</dbReference>
<dbReference type="Proteomes" id="UP001472677">
    <property type="component" value="Unassembled WGS sequence"/>
</dbReference>
<name>A0ABR2B654_9ROSI</name>
<feature type="domain" description="Transglutaminase-like" evidence="3">
    <location>
        <begin position="253"/>
        <end position="308"/>
    </location>
</feature>
<dbReference type="PANTHER" id="PTHR48440">
    <property type="match status" value="1"/>
</dbReference>
<evidence type="ECO:0000313" key="5">
    <source>
        <dbReference type="Proteomes" id="UP001472677"/>
    </source>
</evidence>
<feature type="region of interest" description="Disordered" evidence="1">
    <location>
        <begin position="74"/>
        <end position="97"/>
    </location>
</feature>
<comment type="caution">
    <text evidence="4">The sequence shown here is derived from an EMBL/GenBank/DDBJ whole genome shotgun (WGS) entry which is preliminary data.</text>
</comment>
<dbReference type="PANTHER" id="PTHR48440:SF1">
    <property type="entry name" value="PAW DOMAIN-CONTAINING PROTEIN"/>
    <property type="match status" value="1"/>
</dbReference>
<keyword evidence="2" id="KW-1133">Transmembrane helix</keyword>
<dbReference type="Gene3D" id="3.10.20.90">
    <property type="entry name" value="Phosphatidylinositol 3-kinase Catalytic Subunit, Chain A, domain 1"/>
    <property type="match status" value="1"/>
</dbReference>
<dbReference type="Gene3D" id="2.20.25.10">
    <property type="match status" value="1"/>
</dbReference>
<dbReference type="Gene3D" id="2.60.120.260">
    <property type="entry name" value="Galactose-binding domain-like"/>
    <property type="match status" value="1"/>
</dbReference>